<gene>
    <name evidence="2" type="ORF">LQG66_21265</name>
</gene>
<feature type="transmembrane region" description="Helical" evidence="1">
    <location>
        <begin position="57"/>
        <end position="77"/>
    </location>
</feature>
<evidence type="ECO:0000313" key="3">
    <source>
        <dbReference type="Proteomes" id="UP001431010"/>
    </source>
</evidence>
<dbReference type="EMBL" id="CP088156">
    <property type="protein sequence ID" value="UFZ01843.1"/>
    <property type="molecule type" value="Genomic_DNA"/>
</dbReference>
<keyword evidence="1" id="KW-0812">Transmembrane</keyword>
<evidence type="ECO:0000256" key="1">
    <source>
        <dbReference type="SAM" id="Phobius"/>
    </source>
</evidence>
<feature type="transmembrane region" description="Helical" evidence="1">
    <location>
        <begin position="227"/>
        <end position="247"/>
    </location>
</feature>
<feature type="transmembrane region" description="Helical" evidence="1">
    <location>
        <begin position="167"/>
        <end position="188"/>
    </location>
</feature>
<proteinExistence type="predicted"/>
<evidence type="ECO:0008006" key="4">
    <source>
        <dbReference type="Google" id="ProtNLM"/>
    </source>
</evidence>
<feature type="transmembrane region" description="Helical" evidence="1">
    <location>
        <begin position="254"/>
        <end position="272"/>
    </location>
</feature>
<sequence>MIGTHGALIVLALAAPALLFDGLVSWCFAAAVAALGLVSLLFANTSSLKRSWSSCRPALPGGIVLVAIPVLQLLPWAPSGLASPIWEQTSEALQTVLGRPISLDPSLTLAGLANAIALLALAATTALAAGDRMQAAQLYRATCLSTVAMAALLVADGRLKLLEADPGALPTLVGSLCLIVAAGLGAAATRHRDRASTSRWRPRIDLALAVLTAATGLLALGRAPDPAGLITAAVGAAICLLTARLPLPPFGTRTALAITALVALPAIALVFGPGRDDVSSALIAAARLDRTIAAPAAQRMLSDTPLLGSGGGTFAALAELYGPASSDGKAPPSAAVKVYVEYGPIGLLALLASGLFLALKLIAGAARRGRDRHYSACAAAVVLVAMAQSLLDASLTGAAPQVVIALLVGIGLAQRRSADR</sequence>
<evidence type="ECO:0000313" key="2">
    <source>
        <dbReference type="EMBL" id="UFZ01843.1"/>
    </source>
</evidence>
<feature type="transmembrane region" description="Helical" evidence="1">
    <location>
        <begin position="107"/>
        <end position="129"/>
    </location>
</feature>
<dbReference type="Proteomes" id="UP001431010">
    <property type="component" value="Chromosome"/>
</dbReference>
<protein>
    <recommendedName>
        <fullName evidence="4">O-antigen ligase domain-containing protein</fullName>
    </recommendedName>
</protein>
<feature type="transmembrane region" description="Helical" evidence="1">
    <location>
        <begin position="200"/>
        <end position="221"/>
    </location>
</feature>
<accession>A0ABY3R3T5</accession>
<feature type="transmembrane region" description="Helical" evidence="1">
    <location>
        <begin position="23"/>
        <end position="45"/>
    </location>
</feature>
<organism evidence="2 3">
    <name type="scientific">Bradyrhizobium ontarionense</name>
    <dbReference type="NCBI Taxonomy" id="2898149"/>
    <lineage>
        <taxon>Bacteria</taxon>
        <taxon>Pseudomonadati</taxon>
        <taxon>Pseudomonadota</taxon>
        <taxon>Alphaproteobacteria</taxon>
        <taxon>Hyphomicrobiales</taxon>
        <taxon>Nitrobacteraceae</taxon>
        <taxon>Bradyrhizobium</taxon>
    </lineage>
</organism>
<keyword evidence="1" id="KW-1133">Transmembrane helix</keyword>
<feature type="transmembrane region" description="Helical" evidence="1">
    <location>
        <begin position="397"/>
        <end position="413"/>
    </location>
</feature>
<feature type="transmembrane region" description="Helical" evidence="1">
    <location>
        <begin position="138"/>
        <end position="155"/>
    </location>
</feature>
<name>A0ABY3R3T5_9BRAD</name>
<feature type="transmembrane region" description="Helical" evidence="1">
    <location>
        <begin position="374"/>
        <end position="391"/>
    </location>
</feature>
<keyword evidence="1" id="KW-0472">Membrane</keyword>
<reference evidence="2" key="1">
    <citation type="journal article" date="2024" name="Antonie Van Leeuwenhoek">
        <title>Bradyrhizobium ontarionense sp. nov., a novel bacterial symbiont isolated from Aeschynomene indica (Indian jointvetch), harbours photosynthesis, nitrogen fixation and nitrous oxide (N2O) reductase genes.</title>
        <authorList>
            <person name="Bromfield E.S.P."/>
            <person name="Cloutier S."/>
        </authorList>
    </citation>
    <scope>NUCLEOTIDE SEQUENCE</scope>
    <source>
        <strain evidence="2">A19</strain>
    </source>
</reference>
<dbReference type="RefSeq" id="WP_231317636.1">
    <property type="nucleotide sequence ID" value="NZ_CP088156.1"/>
</dbReference>
<feature type="transmembrane region" description="Helical" evidence="1">
    <location>
        <begin position="342"/>
        <end position="362"/>
    </location>
</feature>
<keyword evidence="3" id="KW-1185">Reference proteome</keyword>